<dbReference type="VEuPathDB" id="FungiDB:VP01_968g3"/>
<dbReference type="AlphaFoldDB" id="A0A0L6U849"/>
<proteinExistence type="predicted"/>
<evidence type="ECO:0000313" key="2">
    <source>
        <dbReference type="EMBL" id="KNZ43945.1"/>
    </source>
</evidence>
<sequence>MGGCECRILHHECLKINEDRRKEINNHSPPSSVKAGQIEREKLIGMQGRFPLSSKKGLRSTWKTLLVLAIIGSNTVLSNTLIESFALPRDPDEALQITRFLLVKQRRIVKEFWFDFLPLLARWCPFSSDSNKAFFQADQGHNSAEEDDWESRLRAMVMMQYGAKEHRIESPGGQGEPGEETTEIATIKPKAVSRLRLQLSRTSLPQNYSYLFLVDQARYPRSSTDHDARTEEKLFDSFSLAIDRSATALLRFLGAPPSPHQWFSVRFSWDASDHVDLHLHLDHPPSSLSDRSATLSNISFFNLTVTPNFDKFSHNPSGQTDSFVDVLLMIEPLLLNTLPMFTLLPLITTSFCILSVAYFAGLPSRFEHFIKNFSQ</sequence>
<name>A0A0L6U849_9BASI</name>
<evidence type="ECO:0000256" key="1">
    <source>
        <dbReference type="SAM" id="Phobius"/>
    </source>
</evidence>
<gene>
    <name evidence="2" type="ORF">VP01_968g3</name>
</gene>
<evidence type="ECO:0000313" key="3">
    <source>
        <dbReference type="Proteomes" id="UP000037035"/>
    </source>
</evidence>
<dbReference type="EMBL" id="LAVV01015369">
    <property type="protein sequence ID" value="KNZ43945.1"/>
    <property type="molecule type" value="Genomic_DNA"/>
</dbReference>
<keyword evidence="1" id="KW-1133">Transmembrane helix</keyword>
<protein>
    <submittedName>
        <fullName evidence="2">Uncharacterized protein</fullName>
    </submittedName>
</protein>
<keyword evidence="3" id="KW-1185">Reference proteome</keyword>
<keyword evidence="1" id="KW-0472">Membrane</keyword>
<comment type="caution">
    <text evidence="2">The sequence shown here is derived from an EMBL/GenBank/DDBJ whole genome shotgun (WGS) entry which is preliminary data.</text>
</comment>
<accession>A0A0L6U849</accession>
<feature type="transmembrane region" description="Helical" evidence="1">
    <location>
        <begin position="338"/>
        <end position="361"/>
    </location>
</feature>
<reference evidence="2 3" key="1">
    <citation type="submission" date="2015-08" db="EMBL/GenBank/DDBJ databases">
        <title>Next Generation Sequencing and Analysis of the Genome of Puccinia sorghi L Schw, the Causal Agent of Maize Common Rust.</title>
        <authorList>
            <person name="Rochi L."/>
            <person name="Burguener G."/>
            <person name="Darino M."/>
            <person name="Turjanski A."/>
            <person name="Kreff E."/>
            <person name="Dieguez M.J."/>
            <person name="Sacco F."/>
        </authorList>
    </citation>
    <scope>NUCLEOTIDE SEQUENCE [LARGE SCALE GENOMIC DNA]</scope>
    <source>
        <strain evidence="2 3">RO10H11247</strain>
    </source>
</reference>
<organism evidence="2 3">
    <name type="scientific">Puccinia sorghi</name>
    <dbReference type="NCBI Taxonomy" id="27349"/>
    <lineage>
        <taxon>Eukaryota</taxon>
        <taxon>Fungi</taxon>
        <taxon>Dikarya</taxon>
        <taxon>Basidiomycota</taxon>
        <taxon>Pucciniomycotina</taxon>
        <taxon>Pucciniomycetes</taxon>
        <taxon>Pucciniales</taxon>
        <taxon>Pucciniaceae</taxon>
        <taxon>Puccinia</taxon>
    </lineage>
</organism>
<keyword evidence="1" id="KW-0812">Transmembrane</keyword>
<dbReference type="Proteomes" id="UP000037035">
    <property type="component" value="Unassembled WGS sequence"/>
</dbReference>
<dbReference type="OrthoDB" id="2507158at2759"/>